<sequence>MPSNRSFPSRRPALFVVLLIVAAVALLLGARAVTSFFSDDEGGGLFAVKARLGLVRLEGFLGDAEPAVRFIKELREDPTIKGVILRINSPGGAFGPSQEIYQAVARLAAVKPVVASMSTVAASGGYYAACPAQRIFANPGTLTGSIGVMAQYPNVRELLEKIGVSFESLASGDLKTAGSPFKELKEADRAYLEGIVTDLNAQFQHAVAAARKLSPESVAVIADGRAMTGERALALGLVDELGGLEEAEDYLKAEIGLTGQKTPTVAGPKRKRGALEWLLGARSVLDAGDAAALSRLFAPSGESGGLPEVLATGR</sequence>
<dbReference type="InterPro" id="IPR004635">
    <property type="entry name" value="Pept_S49_SppA"/>
</dbReference>
<evidence type="ECO:0000256" key="3">
    <source>
        <dbReference type="ARBA" id="ARBA00022801"/>
    </source>
</evidence>
<evidence type="ECO:0000313" key="7">
    <source>
        <dbReference type="Proteomes" id="UP000469724"/>
    </source>
</evidence>
<organism evidence="6 7">
    <name type="scientific">Desulfolutivibrio sulfodismutans</name>
    <dbReference type="NCBI Taxonomy" id="63561"/>
    <lineage>
        <taxon>Bacteria</taxon>
        <taxon>Pseudomonadati</taxon>
        <taxon>Thermodesulfobacteriota</taxon>
        <taxon>Desulfovibrionia</taxon>
        <taxon>Desulfovibrionales</taxon>
        <taxon>Desulfovibrionaceae</taxon>
        <taxon>Desulfolutivibrio</taxon>
    </lineage>
</organism>
<dbReference type="Pfam" id="PF01343">
    <property type="entry name" value="Peptidase_S49"/>
    <property type="match status" value="1"/>
</dbReference>
<keyword evidence="2" id="KW-0645">Protease</keyword>
<evidence type="ECO:0000259" key="5">
    <source>
        <dbReference type="Pfam" id="PF01343"/>
    </source>
</evidence>
<dbReference type="InterPro" id="IPR047272">
    <property type="entry name" value="S49_SppA_C"/>
</dbReference>
<feature type="domain" description="Peptidase S49" evidence="5">
    <location>
        <begin position="107"/>
        <end position="255"/>
    </location>
</feature>
<dbReference type="AlphaFoldDB" id="A0A7K3NLJ1"/>
<evidence type="ECO:0000313" key="6">
    <source>
        <dbReference type="EMBL" id="NDY57060.1"/>
    </source>
</evidence>
<accession>A0A7K3NLJ1</accession>
<dbReference type="RefSeq" id="WP_163302106.1">
    <property type="nucleotide sequence ID" value="NZ_JAAGRQ010000035.1"/>
</dbReference>
<dbReference type="PANTHER" id="PTHR42987:SF7">
    <property type="entry name" value="SIGNAL PEPTIDE PEPTIDASE SPPA-RELATED"/>
    <property type="match status" value="1"/>
</dbReference>
<dbReference type="PANTHER" id="PTHR42987">
    <property type="entry name" value="PEPTIDASE S49"/>
    <property type="match status" value="1"/>
</dbReference>
<dbReference type="GO" id="GO:0008236">
    <property type="term" value="F:serine-type peptidase activity"/>
    <property type="evidence" value="ECO:0007669"/>
    <property type="project" value="UniProtKB-KW"/>
</dbReference>
<comment type="caution">
    <text evidence="6">The sequence shown here is derived from an EMBL/GenBank/DDBJ whole genome shotgun (WGS) entry which is preliminary data.</text>
</comment>
<comment type="similarity">
    <text evidence="1">Belongs to the peptidase S49 family.</text>
</comment>
<dbReference type="EMBL" id="JAAGRQ010000035">
    <property type="protein sequence ID" value="NDY57060.1"/>
    <property type="molecule type" value="Genomic_DNA"/>
</dbReference>
<dbReference type="SUPFAM" id="SSF52096">
    <property type="entry name" value="ClpP/crotonase"/>
    <property type="match status" value="1"/>
</dbReference>
<dbReference type="GO" id="GO:0006508">
    <property type="term" value="P:proteolysis"/>
    <property type="evidence" value="ECO:0007669"/>
    <property type="project" value="UniProtKB-KW"/>
</dbReference>
<evidence type="ECO:0000256" key="1">
    <source>
        <dbReference type="ARBA" id="ARBA00008683"/>
    </source>
</evidence>
<dbReference type="Gene3D" id="6.20.330.10">
    <property type="match status" value="1"/>
</dbReference>
<keyword evidence="3" id="KW-0378">Hydrolase</keyword>
<keyword evidence="7" id="KW-1185">Reference proteome</keyword>
<dbReference type="InterPro" id="IPR029045">
    <property type="entry name" value="ClpP/crotonase-like_dom_sf"/>
</dbReference>
<keyword evidence="4" id="KW-0720">Serine protease</keyword>
<proteinExistence type="inferred from homology"/>
<dbReference type="Gene3D" id="3.90.226.10">
    <property type="entry name" value="2-enoyl-CoA Hydratase, Chain A, domain 1"/>
    <property type="match status" value="1"/>
</dbReference>
<evidence type="ECO:0000256" key="2">
    <source>
        <dbReference type="ARBA" id="ARBA00022670"/>
    </source>
</evidence>
<dbReference type="CDD" id="cd07023">
    <property type="entry name" value="S49_Sppa_N_C"/>
    <property type="match status" value="1"/>
</dbReference>
<evidence type="ECO:0000256" key="4">
    <source>
        <dbReference type="ARBA" id="ARBA00022825"/>
    </source>
</evidence>
<dbReference type="Proteomes" id="UP000469724">
    <property type="component" value="Unassembled WGS sequence"/>
</dbReference>
<dbReference type="NCBIfam" id="TIGR00706">
    <property type="entry name" value="SppA_dom"/>
    <property type="match status" value="1"/>
</dbReference>
<name>A0A7K3NLJ1_9BACT</name>
<protein>
    <submittedName>
        <fullName evidence="6">Signal peptide peptidase SppA</fullName>
    </submittedName>
</protein>
<gene>
    <name evidence="6" type="primary">sppA</name>
    <name evidence="6" type="ORF">G3N56_09925</name>
</gene>
<dbReference type="InterPro" id="IPR002142">
    <property type="entry name" value="Peptidase_S49"/>
</dbReference>
<reference evidence="6 7" key="1">
    <citation type="submission" date="2020-02" db="EMBL/GenBank/DDBJ databases">
        <title>Comparative genomics of sulfur disproportionating microorganisms.</title>
        <authorList>
            <person name="Ward L.M."/>
            <person name="Bertran E."/>
            <person name="Johnston D.T."/>
        </authorList>
    </citation>
    <scope>NUCLEOTIDE SEQUENCE [LARGE SCALE GENOMIC DNA]</scope>
    <source>
        <strain evidence="6 7">DSM 3696</strain>
    </source>
</reference>